<dbReference type="Pfam" id="PF00648">
    <property type="entry name" value="Peptidase_C2"/>
    <property type="match status" value="1"/>
</dbReference>
<dbReference type="AlphaFoldDB" id="A0A0B7B7Z1"/>
<feature type="active site" evidence="5 6">
    <location>
        <position position="287"/>
    </location>
</feature>
<feature type="domain" description="Calpain catalytic" evidence="8">
    <location>
        <begin position="28"/>
        <end position="346"/>
    </location>
</feature>
<dbReference type="CDD" id="cd04046">
    <property type="entry name" value="C2_Calpain"/>
    <property type="match status" value="1"/>
</dbReference>
<keyword evidence="3 6" id="KW-0378">Hydrolase</keyword>
<organism evidence="9">
    <name type="scientific">Arion vulgaris</name>
    <dbReference type="NCBI Taxonomy" id="1028688"/>
    <lineage>
        <taxon>Eukaryota</taxon>
        <taxon>Metazoa</taxon>
        <taxon>Spiralia</taxon>
        <taxon>Lophotrochozoa</taxon>
        <taxon>Mollusca</taxon>
        <taxon>Gastropoda</taxon>
        <taxon>Heterobranchia</taxon>
        <taxon>Euthyneura</taxon>
        <taxon>Panpulmonata</taxon>
        <taxon>Eupulmonata</taxon>
        <taxon>Stylommatophora</taxon>
        <taxon>Helicina</taxon>
        <taxon>Arionoidea</taxon>
        <taxon>Arionidae</taxon>
        <taxon>Arion</taxon>
    </lineage>
</organism>
<protein>
    <recommendedName>
        <fullName evidence="10">Calpain catalytic domain-containing protein</fullName>
    </recommendedName>
</protein>
<dbReference type="PANTHER" id="PTHR10183:SF379">
    <property type="entry name" value="CALPAIN-5"/>
    <property type="match status" value="1"/>
</dbReference>
<keyword evidence="4 6" id="KW-0788">Thiol protease</keyword>
<dbReference type="Gene3D" id="2.60.120.380">
    <property type="match status" value="1"/>
</dbReference>
<dbReference type="Gene3D" id="2.60.40.150">
    <property type="entry name" value="C2 domain"/>
    <property type="match status" value="1"/>
</dbReference>
<dbReference type="InterPro" id="IPR022682">
    <property type="entry name" value="Calpain_domain_III"/>
</dbReference>
<evidence type="ECO:0000259" key="7">
    <source>
        <dbReference type="PROSITE" id="PS50004"/>
    </source>
</evidence>
<dbReference type="SMART" id="SM00230">
    <property type="entry name" value="CysPc"/>
    <property type="match status" value="1"/>
</dbReference>
<dbReference type="GO" id="GO:0006508">
    <property type="term" value="P:proteolysis"/>
    <property type="evidence" value="ECO:0007669"/>
    <property type="project" value="UniProtKB-KW"/>
</dbReference>
<proteinExistence type="inferred from homology"/>
<dbReference type="PROSITE" id="PS50004">
    <property type="entry name" value="C2"/>
    <property type="match status" value="1"/>
</dbReference>
<dbReference type="PRINTS" id="PR00704">
    <property type="entry name" value="CALPAIN"/>
</dbReference>
<dbReference type="GO" id="GO:0004198">
    <property type="term" value="F:calcium-dependent cysteine-type endopeptidase activity"/>
    <property type="evidence" value="ECO:0007669"/>
    <property type="project" value="InterPro"/>
</dbReference>
<dbReference type="FunFam" id="3.90.70.10:FF:000001">
    <property type="entry name" value="Calpain-1 catalytic subunit"/>
    <property type="match status" value="1"/>
</dbReference>
<evidence type="ECO:0000256" key="1">
    <source>
        <dbReference type="ARBA" id="ARBA00007623"/>
    </source>
</evidence>
<dbReference type="SUPFAM" id="SSF49758">
    <property type="entry name" value="Calpain large subunit, middle domain (domain III)"/>
    <property type="match status" value="1"/>
</dbReference>
<evidence type="ECO:0000256" key="4">
    <source>
        <dbReference type="ARBA" id="ARBA00022807"/>
    </source>
</evidence>
<evidence type="ECO:0000313" key="9">
    <source>
        <dbReference type="EMBL" id="CEK89002.1"/>
    </source>
</evidence>
<dbReference type="GO" id="GO:0005737">
    <property type="term" value="C:cytoplasm"/>
    <property type="evidence" value="ECO:0007669"/>
    <property type="project" value="TreeGrafter"/>
</dbReference>
<gene>
    <name evidence="9" type="primary">ORF168368</name>
</gene>
<dbReference type="InterPro" id="IPR022684">
    <property type="entry name" value="Calpain_cysteine_protease"/>
</dbReference>
<dbReference type="SMART" id="SM00239">
    <property type="entry name" value="C2"/>
    <property type="match status" value="1"/>
</dbReference>
<sequence>MPLFDSVSKFKNQDYAKLKKECQTKGTLFIDTEFPPDERSLSSTPGKYGGVVWKRPKQICTDPKLFVEGASSGDVSQGKLGNCWFVAASSCLASFKEVWHKVIPDQKNQEWDSEKPNNYQGIFHFHFWRYGHWIDVVVDDLLPTINDQLIFIHSQSKNEFWSALLEKAYAKLFGNYEALDGGELSEALEDFTGGVSDTINLVEMEVATKPEERVALFSRMQKEMDRKSLMAASIPATSAADMEATTASGLVKGHAYGITSVKNVHLEGSGLFGLFNREKLPMIRLRNPWGKGEWKGAFSDGSTEWNKISKSDREKIGLTFDEDGEFWMTFEDYCKHFVQTCICRVVNTSYLSLAKTWHEGLAHGQWKVPDRAGGCPNNQESFVKNPQYMFDITEEGEECMIQLMQKSTRDKQGSQNVTIGFTILKVELNREYRIHDLYLHEKIKSTVYKNSRSIFLRHGPMKKGRYVVIPSTFDPGEVAQYLFRVYTNAANNFKELTQEKPVKAWYNCCGKNPVMVTHIKIVRATGLEKQDRTGGADPYCIITCEGQKVTTSDCKSTTDPEWNVSALFYRKNPVKNPVTIQIWNNNIIKDNFMGKLVFASTDDFKNQGSEHGLTDRKNESNTTRPGKLAIIVTQSRSLMSI</sequence>
<reference evidence="9" key="1">
    <citation type="submission" date="2014-12" db="EMBL/GenBank/DDBJ databases">
        <title>Insight into the proteome of Arion vulgaris.</title>
        <authorList>
            <person name="Aradska J."/>
            <person name="Bulat T."/>
            <person name="Smidak R."/>
            <person name="Sarate P."/>
            <person name="Gangsoo J."/>
            <person name="Sialana F."/>
            <person name="Bilban M."/>
            <person name="Lubec G."/>
        </authorList>
    </citation>
    <scope>NUCLEOTIDE SEQUENCE</scope>
    <source>
        <tissue evidence="9">Skin</tissue>
    </source>
</reference>
<dbReference type="CDD" id="cd00044">
    <property type="entry name" value="CysPc"/>
    <property type="match status" value="1"/>
</dbReference>
<feature type="domain" description="C2" evidence="7">
    <location>
        <begin position="496"/>
        <end position="614"/>
    </location>
</feature>
<dbReference type="Pfam" id="PF00168">
    <property type="entry name" value="C2"/>
    <property type="match status" value="1"/>
</dbReference>
<dbReference type="SMART" id="SM00720">
    <property type="entry name" value="calpain_III"/>
    <property type="match status" value="1"/>
</dbReference>
<evidence type="ECO:0000256" key="2">
    <source>
        <dbReference type="ARBA" id="ARBA00022670"/>
    </source>
</evidence>
<dbReference type="InterPro" id="IPR000169">
    <property type="entry name" value="Pept_cys_AS"/>
</dbReference>
<evidence type="ECO:0000259" key="8">
    <source>
        <dbReference type="PROSITE" id="PS50203"/>
    </source>
</evidence>
<dbReference type="PROSITE" id="PS00139">
    <property type="entry name" value="THIOL_PROTEASE_CYS"/>
    <property type="match status" value="1"/>
</dbReference>
<dbReference type="InterPro" id="IPR001300">
    <property type="entry name" value="Peptidase_C2_calpain_cat"/>
</dbReference>
<feature type="active site" evidence="5 6">
    <location>
        <position position="83"/>
    </location>
</feature>
<dbReference type="PROSITE" id="PS50203">
    <property type="entry name" value="CALPAIN_CAT"/>
    <property type="match status" value="1"/>
</dbReference>
<name>A0A0B7B7Z1_9EUPU</name>
<dbReference type="SUPFAM" id="SSF49562">
    <property type="entry name" value="C2 domain (Calcium/lipid-binding domain, CaLB)"/>
    <property type="match status" value="1"/>
</dbReference>
<dbReference type="InterPro" id="IPR033884">
    <property type="entry name" value="C2_Calpain"/>
</dbReference>
<accession>A0A0B7B7Z1</accession>
<dbReference type="CDD" id="cd00214">
    <property type="entry name" value="Calpain_III"/>
    <property type="match status" value="1"/>
</dbReference>
<keyword evidence="2 6" id="KW-0645">Protease</keyword>
<dbReference type="Pfam" id="PF01067">
    <property type="entry name" value="Calpain_III"/>
    <property type="match status" value="1"/>
</dbReference>
<dbReference type="SUPFAM" id="SSF54001">
    <property type="entry name" value="Cysteine proteinases"/>
    <property type="match status" value="1"/>
</dbReference>
<dbReference type="EMBL" id="HACG01042137">
    <property type="protein sequence ID" value="CEK89002.1"/>
    <property type="molecule type" value="Transcribed_RNA"/>
</dbReference>
<dbReference type="PANTHER" id="PTHR10183">
    <property type="entry name" value="CALPAIN"/>
    <property type="match status" value="1"/>
</dbReference>
<comment type="similarity">
    <text evidence="1">Belongs to the peptidase C2 family.</text>
</comment>
<dbReference type="Gene3D" id="3.90.70.10">
    <property type="entry name" value="Cysteine proteinases"/>
    <property type="match status" value="1"/>
</dbReference>
<dbReference type="FunFam" id="2.60.120.380:FF:000003">
    <property type="entry name" value="Calpain 5"/>
    <property type="match status" value="1"/>
</dbReference>
<dbReference type="InterPro" id="IPR038765">
    <property type="entry name" value="Papain-like_cys_pep_sf"/>
</dbReference>
<feature type="active site" evidence="5 6">
    <location>
        <position position="254"/>
    </location>
</feature>
<dbReference type="InterPro" id="IPR035892">
    <property type="entry name" value="C2_domain_sf"/>
</dbReference>
<dbReference type="InterPro" id="IPR000008">
    <property type="entry name" value="C2_dom"/>
</dbReference>
<dbReference type="InterPro" id="IPR033883">
    <property type="entry name" value="C2_III"/>
</dbReference>
<dbReference type="InterPro" id="IPR022683">
    <property type="entry name" value="Calpain_III"/>
</dbReference>
<evidence type="ECO:0000256" key="3">
    <source>
        <dbReference type="ARBA" id="ARBA00022801"/>
    </source>
</evidence>
<evidence type="ECO:0008006" key="10">
    <source>
        <dbReference type="Google" id="ProtNLM"/>
    </source>
</evidence>
<dbReference type="InterPro" id="IPR036213">
    <property type="entry name" value="Calpain_III_sf"/>
</dbReference>
<evidence type="ECO:0000256" key="6">
    <source>
        <dbReference type="PROSITE-ProRule" id="PRU00239"/>
    </source>
</evidence>
<evidence type="ECO:0000256" key="5">
    <source>
        <dbReference type="PIRSR" id="PIRSR622684-1"/>
    </source>
</evidence>